<evidence type="ECO:0000313" key="1">
    <source>
        <dbReference type="EMBL" id="MEX1661716.1"/>
    </source>
</evidence>
<keyword evidence="2" id="KW-1185">Reference proteome</keyword>
<dbReference type="Gene3D" id="3.40.50.300">
    <property type="entry name" value="P-loop containing nucleotide triphosphate hydrolases"/>
    <property type="match status" value="1"/>
</dbReference>
<dbReference type="Proteomes" id="UP001557465">
    <property type="component" value="Unassembled WGS sequence"/>
</dbReference>
<protein>
    <recommendedName>
        <fullName evidence="3">Sulfotransferase family protein</fullName>
    </recommendedName>
</protein>
<name>A0ABV3TJI5_9RHOB</name>
<evidence type="ECO:0000313" key="2">
    <source>
        <dbReference type="Proteomes" id="UP001557465"/>
    </source>
</evidence>
<dbReference type="EMBL" id="JBFRYC010000004">
    <property type="protein sequence ID" value="MEX1661716.1"/>
    <property type="molecule type" value="Genomic_DNA"/>
</dbReference>
<proteinExistence type="predicted"/>
<reference evidence="1 2" key="1">
    <citation type="journal article" date="2011" name="Int. J. Syst. Evol. Microbiol.">
        <title>Zhongshania antarctica gen. nov., sp. nov. and Zhongshania guokunii sp. nov., gammaproteobacteria respectively isolated from coastal attached (fast) ice and surface seawater of the Antarctic.</title>
        <authorList>
            <person name="Li H.J."/>
            <person name="Zhang X.Y."/>
            <person name="Chen C.X."/>
            <person name="Zhang Y.J."/>
            <person name="Gao Z.M."/>
            <person name="Yu Y."/>
            <person name="Chen X.L."/>
            <person name="Chen B."/>
            <person name="Zhang Y.Z."/>
        </authorList>
    </citation>
    <scope>NUCLEOTIDE SEQUENCE [LARGE SCALE GENOMIC DNA]</scope>
    <source>
        <strain evidence="1 2">15-R06ZXC-3</strain>
    </source>
</reference>
<comment type="caution">
    <text evidence="1">The sequence shown here is derived from an EMBL/GenBank/DDBJ whole genome shotgun (WGS) entry which is preliminary data.</text>
</comment>
<gene>
    <name evidence="1" type="ORF">AB4874_08635</name>
</gene>
<organism evidence="1 2">
    <name type="scientific">Thioclava arctica</name>
    <dbReference type="NCBI Taxonomy" id="3238301"/>
    <lineage>
        <taxon>Bacteria</taxon>
        <taxon>Pseudomonadati</taxon>
        <taxon>Pseudomonadota</taxon>
        <taxon>Alphaproteobacteria</taxon>
        <taxon>Rhodobacterales</taxon>
        <taxon>Paracoccaceae</taxon>
        <taxon>Thioclava</taxon>
    </lineage>
</organism>
<sequence length="365" mass="41218">MDFNINLRFQPSGWFIGVLAELNEQYSDWTDGSYDWAAQTTDFLHNPVPLPEFDASLFKTPLSQRAVNDLLHVAMALMSGDFLAVRAYLAQIRFAFVIGYPRSGGSYMTKELLRTVGLDHMRVSEALAHDGFPELRDIWYDREGEKPYFHLQSSAFQTAEFLVIANFYYQIKTRRGGDGTWLAPKKMHKIIHWAGSFKMLLGQGRADYLVTLRHPLPTAISIAEKSGGLPENLRFPAAQPRSAIERWVLNDLMMLGMPEAEIAALSYFEAVQISWSLFHGRMASSGLFLSNRDEITLLPYGRDALEGAIRSYRARHATATPPEPLLIHDKAKAFPDWHAPTNAAVAQMSGYWRSLGLTFPELTLE</sequence>
<dbReference type="InterPro" id="IPR027417">
    <property type="entry name" value="P-loop_NTPase"/>
</dbReference>
<accession>A0ABV3TJI5</accession>
<evidence type="ECO:0008006" key="3">
    <source>
        <dbReference type="Google" id="ProtNLM"/>
    </source>
</evidence>
<dbReference type="SUPFAM" id="SSF52540">
    <property type="entry name" value="P-loop containing nucleoside triphosphate hydrolases"/>
    <property type="match status" value="1"/>
</dbReference>
<dbReference type="RefSeq" id="WP_368391692.1">
    <property type="nucleotide sequence ID" value="NZ_JBFRYC010000004.1"/>
</dbReference>